<sequence length="33" mass="3854">MLLNPNCSEVVWRLKGYHRSGRNEFQTDTSSLD</sequence>
<proteinExistence type="predicted"/>
<accession>X1NCV0</accession>
<evidence type="ECO:0000313" key="1">
    <source>
        <dbReference type="EMBL" id="GAI41867.1"/>
    </source>
</evidence>
<name>X1NCV0_9ZZZZ</name>
<comment type="caution">
    <text evidence="1">The sequence shown here is derived from an EMBL/GenBank/DDBJ whole genome shotgun (WGS) entry which is preliminary data.</text>
</comment>
<dbReference type="AlphaFoldDB" id="X1NCV0"/>
<dbReference type="EMBL" id="BARV01033128">
    <property type="protein sequence ID" value="GAI41867.1"/>
    <property type="molecule type" value="Genomic_DNA"/>
</dbReference>
<feature type="non-terminal residue" evidence="1">
    <location>
        <position position="33"/>
    </location>
</feature>
<gene>
    <name evidence="1" type="ORF">S06H3_52132</name>
</gene>
<reference evidence="1" key="1">
    <citation type="journal article" date="2014" name="Front. Microbiol.">
        <title>High frequency of phylogenetically diverse reductive dehalogenase-homologous genes in deep subseafloor sedimentary metagenomes.</title>
        <authorList>
            <person name="Kawai M."/>
            <person name="Futagami T."/>
            <person name="Toyoda A."/>
            <person name="Takaki Y."/>
            <person name="Nishi S."/>
            <person name="Hori S."/>
            <person name="Arai W."/>
            <person name="Tsubouchi T."/>
            <person name="Morono Y."/>
            <person name="Uchiyama I."/>
            <person name="Ito T."/>
            <person name="Fujiyama A."/>
            <person name="Inagaki F."/>
            <person name="Takami H."/>
        </authorList>
    </citation>
    <scope>NUCLEOTIDE SEQUENCE</scope>
    <source>
        <strain evidence="1">Expedition CK06-06</strain>
    </source>
</reference>
<protein>
    <submittedName>
        <fullName evidence="1">Uncharacterized protein</fullName>
    </submittedName>
</protein>
<organism evidence="1">
    <name type="scientific">marine sediment metagenome</name>
    <dbReference type="NCBI Taxonomy" id="412755"/>
    <lineage>
        <taxon>unclassified sequences</taxon>
        <taxon>metagenomes</taxon>
        <taxon>ecological metagenomes</taxon>
    </lineage>
</organism>